<dbReference type="Pfam" id="PF00497">
    <property type="entry name" value="SBP_bac_3"/>
    <property type="match status" value="1"/>
</dbReference>
<organism evidence="8 9">
    <name type="scientific">Rhizobium leguminosarum bv. trifolii</name>
    <dbReference type="NCBI Taxonomy" id="386"/>
    <lineage>
        <taxon>Bacteria</taxon>
        <taxon>Pseudomonadati</taxon>
        <taxon>Pseudomonadota</taxon>
        <taxon>Alphaproteobacteria</taxon>
        <taxon>Hyphomicrobiales</taxon>
        <taxon>Rhizobiaceae</taxon>
        <taxon>Rhizobium/Agrobacterium group</taxon>
        <taxon>Rhizobium</taxon>
    </lineage>
</organism>
<evidence type="ECO:0000256" key="6">
    <source>
        <dbReference type="SAM" id="SignalP"/>
    </source>
</evidence>
<dbReference type="CDD" id="cd13699">
    <property type="entry name" value="PBP2_OccT_like"/>
    <property type="match status" value="1"/>
</dbReference>
<protein>
    <submittedName>
        <fullName evidence="8">Amino acid ABC transporter substrate-binding protein</fullName>
    </submittedName>
</protein>
<feature type="signal peptide" evidence="6">
    <location>
        <begin position="1"/>
        <end position="21"/>
    </location>
</feature>
<dbReference type="AlphaFoldDB" id="A0A3E1B1B2"/>
<sequence>MKFRILSLAAVLVSLATSAIAAEGKLSIGTEGAYPPWSMADAKGNVTGFDADVGNLLCKKLNVECHFVVQAFDGLIPALKAKRFDVIISGMSITAERKKEINFSVGYAELANMFVVPKSSDLAGLKEVEPLLHGLDGKTIGVQTGTTHAHFVEKRLPNSTLKTYDTLDNMQIDLAAGRIDAAFADASALQDFLAKPEGKDFQFVDVKIQSKFDASLGEGIGVGIAKENTELKAKIDKALCELVADGSIGKASNKWFKTDISRPCN</sequence>
<keyword evidence="5" id="KW-0574">Periplasm</keyword>
<accession>A0A3E1B1B2</accession>
<comment type="similarity">
    <text evidence="2">Belongs to the bacterial solute-binding protein 3 family.</text>
</comment>
<evidence type="ECO:0000259" key="7">
    <source>
        <dbReference type="SMART" id="SM00062"/>
    </source>
</evidence>
<dbReference type="NCBIfam" id="TIGR01096">
    <property type="entry name" value="3A0103s03R"/>
    <property type="match status" value="1"/>
</dbReference>
<evidence type="ECO:0000256" key="2">
    <source>
        <dbReference type="ARBA" id="ARBA00010333"/>
    </source>
</evidence>
<dbReference type="InterPro" id="IPR005768">
    <property type="entry name" value="Lys_Arg_Orn-bd"/>
</dbReference>
<feature type="chain" id="PRO_5017613528" evidence="6">
    <location>
        <begin position="22"/>
        <end position="265"/>
    </location>
</feature>
<evidence type="ECO:0000256" key="4">
    <source>
        <dbReference type="ARBA" id="ARBA00022729"/>
    </source>
</evidence>
<keyword evidence="4 6" id="KW-0732">Signal</keyword>
<reference evidence="8 9" key="1">
    <citation type="submission" date="2017-03" db="EMBL/GenBank/DDBJ databases">
        <title>Genome analysis of Rhizobial strains effectives or ineffectives for nitrogen fixation isolated from bean seeds.</title>
        <authorList>
            <person name="Peralta H."/>
            <person name="Aguilar-Vera A."/>
            <person name="Mora Y."/>
            <person name="Vargas-Lagunas C."/>
            <person name="Girard L."/>
            <person name="Mora J."/>
        </authorList>
    </citation>
    <scope>NUCLEOTIDE SEQUENCE [LARGE SCALE GENOMIC DNA]</scope>
    <source>
        <strain evidence="8 9">CCGM5</strain>
    </source>
</reference>
<dbReference type="PANTHER" id="PTHR35936">
    <property type="entry name" value="MEMBRANE-BOUND LYTIC MUREIN TRANSGLYCOSYLASE F"/>
    <property type="match status" value="1"/>
</dbReference>
<evidence type="ECO:0000313" key="8">
    <source>
        <dbReference type="EMBL" id="RFB84033.1"/>
    </source>
</evidence>
<dbReference type="Proteomes" id="UP000256748">
    <property type="component" value="Unassembled WGS sequence"/>
</dbReference>
<dbReference type="EMBL" id="NAOO01000042">
    <property type="protein sequence ID" value="RFB84033.1"/>
    <property type="molecule type" value="Genomic_DNA"/>
</dbReference>
<keyword evidence="3" id="KW-0813">Transport</keyword>
<proteinExistence type="inferred from homology"/>
<evidence type="ECO:0000256" key="3">
    <source>
        <dbReference type="ARBA" id="ARBA00022448"/>
    </source>
</evidence>
<dbReference type="SUPFAM" id="SSF53850">
    <property type="entry name" value="Periplasmic binding protein-like II"/>
    <property type="match status" value="1"/>
</dbReference>
<comment type="subcellular location">
    <subcellularLocation>
        <location evidence="1">Periplasm</location>
    </subcellularLocation>
</comment>
<evidence type="ECO:0000256" key="5">
    <source>
        <dbReference type="ARBA" id="ARBA00022764"/>
    </source>
</evidence>
<dbReference type="GO" id="GO:0030288">
    <property type="term" value="C:outer membrane-bounded periplasmic space"/>
    <property type="evidence" value="ECO:0007669"/>
    <property type="project" value="InterPro"/>
</dbReference>
<dbReference type="InterPro" id="IPR001638">
    <property type="entry name" value="Solute-binding_3/MltF_N"/>
</dbReference>
<name>A0A3E1B1B2_RHILT</name>
<evidence type="ECO:0000313" key="9">
    <source>
        <dbReference type="Proteomes" id="UP000256748"/>
    </source>
</evidence>
<dbReference type="SMART" id="SM00062">
    <property type="entry name" value="PBPb"/>
    <property type="match status" value="1"/>
</dbReference>
<gene>
    <name evidence="8" type="ORF">B5K10_29175</name>
</gene>
<dbReference type="RefSeq" id="WP_116276046.1">
    <property type="nucleotide sequence ID" value="NZ_KZ859530.1"/>
</dbReference>
<dbReference type="Gene3D" id="3.40.190.10">
    <property type="entry name" value="Periplasmic binding protein-like II"/>
    <property type="match status" value="2"/>
</dbReference>
<evidence type="ECO:0000256" key="1">
    <source>
        <dbReference type="ARBA" id="ARBA00004418"/>
    </source>
</evidence>
<dbReference type="PANTHER" id="PTHR35936:SF17">
    <property type="entry name" value="ARGININE-BINDING EXTRACELLULAR PROTEIN ARTP"/>
    <property type="match status" value="1"/>
</dbReference>
<feature type="domain" description="Solute-binding protein family 3/N-terminal" evidence="7">
    <location>
        <begin position="25"/>
        <end position="259"/>
    </location>
</feature>
<comment type="caution">
    <text evidence="8">The sequence shown here is derived from an EMBL/GenBank/DDBJ whole genome shotgun (WGS) entry which is preliminary data.</text>
</comment>